<feature type="compositionally biased region" description="Basic and acidic residues" evidence="1">
    <location>
        <begin position="313"/>
        <end position="340"/>
    </location>
</feature>
<dbReference type="GO" id="GO:0005730">
    <property type="term" value="C:nucleolus"/>
    <property type="evidence" value="ECO:0007669"/>
    <property type="project" value="InterPro"/>
</dbReference>
<feature type="region of interest" description="Disordered" evidence="1">
    <location>
        <begin position="177"/>
        <end position="206"/>
    </location>
</feature>
<dbReference type="Pfam" id="PF05022">
    <property type="entry name" value="SRP40_C"/>
    <property type="match status" value="1"/>
</dbReference>
<feature type="compositionally biased region" description="Basic and acidic residues" evidence="1">
    <location>
        <begin position="288"/>
        <end position="298"/>
    </location>
</feature>
<feature type="compositionally biased region" description="Basic residues" evidence="1">
    <location>
        <begin position="278"/>
        <end position="287"/>
    </location>
</feature>
<dbReference type="EMBL" id="BSYO01000026">
    <property type="protein sequence ID" value="GMH23728.1"/>
    <property type="molecule type" value="Genomic_DNA"/>
</dbReference>
<keyword evidence="4" id="KW-1185">Reference proteome</keyword>
<protein>
    <recommendedName>
        <fullName evidence="2">Srp40 C-terminal domain-containing protein</fullName>
    </recommendedName>
</protein>
<evidence type="ECO:0000313" key="4">
    <source>
        <dbReference type="Proteomes" id="UP001279734"/>
    </source>
</evidence>
<dbReference type="AlphaFoldDB" id="A0AAD3XZU0"/>
<organism evidence="3 4">
    <name type="scientific">Nepenthes gracilis</name>
    <name type="common">Slender pitcher plant</name>
    <dbReference type="NCBI Taxonomy" id="150966"/>
    <lineage>
        <taxon>Eukaryota</taxon>
        <taxon>Viridiplantae</taxon>
        <taxon>Streptophyta</taxon>
        <taxon>Embryophyta</taxon>
        <taxon>Tracheophyta</taxon>
        <taxon>Spermatophyta</taxon>
        <taxon>Magnoliopsida</taxon>
        <taxon>eudicotyledons</taxon>
        <taxon>Gunneridae</taxon>
        <taxon>Pentapetalae</taxon>
        <taxon>Caryophyllales</taxon>
        <taxon>Nepenthaceae</taxon>
        <taxon>Nepenthes</taxon>
    </lineage>
</organism>
<dbReference type="InterPro" id="IPR007718">
    <property type="entry name" value="Srp40_C"/>
</dbReference>
<feature type="region of interest" description="Disordered" evidence="1">
    <location>
        <begin position="137"/>
        <end position="159"/>
    </location>
</feature>
<evidence type="ECO:0000256" key="1">
    <source>
        <dbReference type="SAM" id="MobiDB-lite"/>
    </source>
</evidence>
<dbReference type="PANTHER" id="PTHR23216:SF1">
    <property type="entry name" value="NUCLEOLAR AND COILED-BODY PHOSPHOPROTEIN 1"/>
    <property type="match status" value="1"/>
</dbReference>
<evidence type="ECO:0000259" key="2">
    <source>
        <dbReference type="Pfam" id="PF05022"/>
    </source>
</evidence>
<feature type="region of interest" description="Disordered" evidence="1">
    <location>
        <begin position="470"/>
        <end position="493"/>
    </location>
</feature>
<dbReference type="InterPro" id="IPR039191">
    <property type="entry name" value="Nopp140-like"/>
</dbReference>
<gene>
    <name evidence="3" type="ORF">Nepgr_025571</name>
</gene>
<proteinExistence type="predicted"/>
<name>A0AAD3XZU0_NEPGR</name>
<dbReference type="Proteomes" id="UP001279734">
    <property type="component" value="Unassembled WGS sequence"/>
</dbReference>
<dbReference type="PROSITE" id="PS50896">
    <property type="entry name" value="LISH"/>
    <property type="match status" value="1"/>
</dbReference>
<evidence type="ECO:0000313" key="3">
    <source>
        <dbReference type="EMBL" id="GMH23728.1"/>
    </source>
</evidence>
<feature type="compositionally biased region" description="Basic and acidic residues" evidence="1">
    <location>
        <begin position="264"/>
        <end position="277"/>
    </location>
</feature>
<dbReference type="InterPro" id="IPR006594">
    <property type="entry name" value="LisH"/>
</dbReference>
<feature type="compositionally biased region" description="Basic and acidic residues" evidence="1">
    <location>
        <begin position="366"/>
        <end position="376"/>
    </location>
</feature>
<feature type="compositionally biased region" description="Basic and acidic residues" evidence="1">
    <location>
        <begin position="177"/>
        <end position="199"/>
    </location>
</feature>
<comment type="caution">
    <text evidence="3">The sequence shown here is derived from an EMBL/GenBank/DDBJ whole genome shotgun (WGS) entry which is preliminary data.</text>
</comment>
<accession>A0AAD3XZU0</accession>
<sequence length="575" mass="63710">MLGARDGREEAAITAITAFKPRQVLLSSNQNMKHIRENNASDETLSLTSDSKPVLLQSICQYLERNGFSRTLRKLLSEAQIENDSWKSCLFNLEEMFNECLKLRHARTNGSKVNGQGRSQNCIIEKDGGTYVDSMETVPRKKTSSESNGKKITGASGHTAKTVEILENNIADNVDEKLKEKNKGKSDDDSTRLIAEETPSKASVSLGEELLSLSGKGTRKSKDKKKKNKLALVSLHESVQHKQSELSPRVAGVLMDVTSLPDKSSSDLETSRKSKSEGKKKKKKKKNKTPDSSDDIIKEPNLQNKQGFAIKNLEGKEHSKDHDLITAPEKPDDIPLEEKKVKSKSKRRQEEKPITDNLSAGTTKPSDQEKYPKKENLQTPENQSEGKKGSKKRKLPSSEDNQNGNIVLFEDSKRRKTDGTGGAKASEQLEKVSMSSSAEIEVSKGGNGLVSCSNLQMPLIDKDADILAKNRGDMSSVQKHASKQRNSSDEPGTLNAFRRVKAEEVVFAAEKLQDNSYWAKDGAESGYGAKAQEILGSVRGRDFRHEKTKKKRGSYRGGQIDLQTHSVKFNYSEDE</sequence>
<feature type="region of interest" description="Disordered" evidence="1">
    <location>
        <begin position="258"/>
        <end position="448"/>
    </location>
</feature>
<dbReference type="SMART" id="SM00667">
    <property type="entry name" value="LisH"/>
    <property type="match status" value="1"/>
</dbReference>
<reference evidence="3" key="1">
    <citation type="submission" date="2023-05" db="EMBL/GenBank/DDBJ databases">
        <title>Nepenthes gracilis genome sequencing.</title>
        <authorList>
            <person name="Fukushima K."/>
        </authorList>
    </citation>
    <scope>NUCLEOTIDE SEQUENCE</scope>
    <source>
        <strain evidence="3">SING2019-196</strain>
    </source>
</reference>
<feature type="compositionally biased region" description="Polar residues" evidence="1">
    <location>
        <begin position="356"/>
        <end position="365"/>
    </location>
</feature>
<feature type="domain" description="Srp40 C-terminal" evidence="2">
    <location>
        <begin position="497"/>
        <end position="569"/>
    </location>
</feature>
<dbReference type="PANTHER" id="PTHR23216">
    <property type="entry name" value="NUCLEOLAR AND COILED-BODY PHOSPHOPROTEIN 1"/>
    <property type="match status" value="1"/>
</dbReference>